<dbReference type="EMBL" id="CAJHUC010001141">
    <property type="protein sequence ID" value="CAD7699957.1"/>
    <property type="molecule type" value="Genomic_DNA"/>
</dbReference>
<evidence type="ECO:0000313" key="2">
    <source>
        <dbReference type="Proteomes" id="UP000708148"/>
    </source>
</evidence>
<reference evidence="1" key="1">
    <citation type="submission" date="2020-12" db="EMBL/GenBank/DDBJ databases">
        <authorList>
            <person name="Iha C."/>
        </authorList>
    </citation>
    <scope>NUCLEOTIDE SEQUENCE</scope>
</reference>
<name>A0A8S1J2I1_9CHLO</name>
<proteinExistence type="predicted"/>
<evidence type="ECO:0000313" key="1">
    <source>
        <dbReference type="EMBL" id="CAD7699957.1"/>
    </source>
</evidence>
<gene>
    <name evidence="1" type="ORF">OSTQU699_LOCUS5316</name>
</gene>
<sequence>MPKGEGEGGRVAVIVPAWVEHQSVATVGSGAWQHLELPRERSRAPLPPLRLLSLVLKVPMEAQMRGSLWWSVLLVFSLAVVRGVEAAGAEHPFVPPLLQQQPLKLLHRLSKLKTLSGFSKARRLLQLDTPLCFWDLEDSCQARVWADVEDSEIFRLYDTNEECSKLSSKDDCLDAPDCLWHVPDKSIEDSGASEASEAVCRGDIIADVADCYRPGILALIRLDQCGMLPRESKCHALPGCAWNETNAVCQEDADVLIAFSKVQKNALSFSRGRDEVCEQVSPCVLPCEEGDSGGCVPLPVYDPSAWLSPNATSNLCQLFALAYGCSSTPADSRCTGACDIDEEKGKCRMTQKAAVEHMYASSKADKEKWLKAGKACSAIEDPDECRSFTGGK</sequence>
<protein>
    <submittedName>
        <fullName evidence="1">Uncharacterized protein</fullName>
    </submittedName>
</protein>
<comment type="caution">
    <text evidence="1">The sequence shown here is derived from an EMBL/GenBank/DDBJ whole genome shotgun (WGS) entry which is preliminary data.</text>
</comment>
<organism evidence="1 2">
    <name type="scientific">Ostreobium quekettii</name>
    <dbReference type="NCBI Taxonomy" id="121088"/>
    <lineage>
        <taxon>Eukaryota</taxon>
        <taxon>Viridiplantae</taxon>
        <taxon>Chlorophyta</taxon>
        <taxon>core chlorophytes</taxon>
        <taxon>Ulvophyceae</taxon>
        <taxon>TCBD clade</taxon>
        <taxon>Bryopsidales</taxon>
        <taxon>Ostreobineae</taxon>
        <taxon>Ostreobiaceae</taxon>
        <taxon>Ostreobium</taxon>
    </lineage>
</organism>
<accession>A0A8S1J2I1</accession>
<keyword evidence="2" id="KW-1185">Reference proteome</keyword>
<dbReference type="Proteomes" id="UP000708148">
    <property type="component" value="Unassembled WGS sequence"/>
</dbReference>
<dbReference type="AlphaFoldDB" id="A0A8S1J2I1"/>